<evidence type="ECO:0000313" key="1">
    <source>
        <dbReference type="EMBL" id="ALI04562.1"/>
    </source>
</evidence>
<dbReference type="RefSeq" id="WP_054597762.1">
    <property type="nucleotide sequence ID" value="NZ_CP012830.1"/>
</dbReference>
<protein>
    <submittedName>
        <fullName evidence="1">Uncharacterized protein</fullName>
    </submittedName>
</protein>
<sequence length="386" mass="43310">MLTEAKRKWVICIFHACPAPEVFEDPDNFRALQDAVIQSIFNMHSNKPFESFSFFDQWVMQTYWTYPERADGDIIGDFEPGSELVQYATGLYKLHKDGIFEPQVVLDLIGNNPNIHPVLEIMLLRGPALPLKTQATLAMTCKGFRDGFGYDPFQGGHRKIDSTLSRDDVVNQLSLHAYQFITNAIAPAVSNAKFRSGDLEVKKISSETAYSTSSGDRTLLFTNCLAKTEDGSFAVNFLDGSGALAEKFKLKKSNYSGRDSLVHAEIRHLESQLDAGKRTFMNVYIDKFCCTFCAIQYIVFGAMDKTAGAVFNTNLHWYTFSPYVVYFKSNRIKMWGAEVERIFAILPASEKLNFLKCLFVASKKGSSPQVPTISLSIIEDTIYGLG</sequence>
<proteinExistence type="predicted"/>
<gene>
    <name evidence="1" type="ORF">AO353_27210</name>
</gene>
<organism evidence="1 2">
    <name type="scientific">Pseudomonas fluorescens</name>
    <dbReference type="NCBI Taxonomy" id="294"/>
    <lineage>
        <taxon>Bacteria</taxon>
        <taxon>Pseudomonadati</taxon>
        <taxon>Pseudomonadota</taxon>
        <taxon>Gammaproteobacteria</taxon>
        <taxon>Pseudomonadales</taxon>
        <taxon>Pseudomonadaceae</taxon>
        <taxon>Pseudomonas</taxon>
    </lineage>
</organism>
<reference evidence="2" key="1">
    <citation type="submission" date="2015-09" db="EMBL/GenBank/DDBJ databases">
        <title>Whole genome sequence of Pseudomonas fluorescens FW300-N2E3.</title>
        <authorList>
            <person name="Ray J."/>
            <person name="Melnyk R."/>
            <person name="Deutschbauer A."/>
        </authorList>
    </citation>
    <scope>NUCLEOTIDE SEQUENCE [LARGE SCALE GENOMIC DNA]</scope>
    <source>
        <strain evidence="2">FW300-N2E3</strain>
    </source>
</reference>
<dbReference type="EMBL" id="CP012830">
    <property type="protein sequence ID" value="ALI04562.1"/>
    <property type="molecule type" value="Genomic_DNA"/>
</dbReference>
<dbReference type="Proteomes" id="UP000066487">
    <property type="component" value="Chromosome"/>
</dbReference>
<reference evidence="1 2" key="2">
    <citation type="journal article" date="2018" name="Nature">
        <title>Mutant phenotypes for thousands of bacterial genes of unknown function.</title>
        <authorList>
            <person name="Price M.N."/>
            <person name="Wetmore K.M."/>
            <person name="Waters R.J."/>
            <person name="Callaghan M."/>
            <person name="Ray J."/>
            <person name="Liu H."/>
            <person name="Kuehl J.V."/>
            <person name="Melnyk R.A."/>
            <person name="Lamson J.S."/>
            <person name="Suh Y."/>
            <person name="Carlson H.K."/>
            <person name="Esquivel Z."/>
            <person name="Sadeeshkumar H."/>
            <person name="Chakraborty R."/>
            <person name="Zane G.M."/>
            <person name="Rubin B.E."/>
            <person name="Wall J.D."/>
            <person name="Visel A."/>
            <person name="Bristow J."/>
            <person name="Blow M.J."/>
            <person name="Arkin A.P."/>
            <person name="Deutschbauer A.M."/>
        </authorList>
    </citation>
    <scope>NUCLEOTIDE SEQUENCE [LARGE SCALE GENOMIC DNA]</scope>
    <source>
        <strain evidence="1 2">FW300-N2E3</strain>
    </source>
</reference>
<dbReference type="AlphaFoldDB" id="A0A0N9WPB6"/>
<evidence type="ECO:0000313" key="2">
    <source>
        <dbReference type="Proteomes" id="UP000066487"/>
    </source>
</evidence>
<name>A0A0N9WPB6_PSEFL</name>
<accession>A0A0N9WPB6</accession>
<dbReference type="OrthoDB" id="9980387at2"/>